<reference evidence="7 8" key="1">
    <citation type="submission" date="2017-04" db="EMBL/GenBank/DDBJ databases">
        <authorList>
            <person name="Afonso C.L."/>
            <person name="Miller P.J."/>
            <person name="Scott M.A."/>
            <person name="Spackman E."/>
            <person name="Goraichik I."/>
            <person name="Dimitrov K.M."/>
            <person name="Suarez D.L."/>
            <person name="Swayne D.E."/>
        </authorList>
    </citation>
    <scope>NUCLEOTIDE SEQUENCE [LARGE SCALE GENOMIC DNA]</scope>
    <source>
        <strain evidence="7 8">DSM 12816</strain>
    </source>
</reference>
<organism evidence="7 8">
    <name type="scientific">Papillibacter cinnamivorans DSM 12816</name>
    <dbReference type="NCBI Taxonomy" id="1122930"/>
    <lineage>
        <taxon>Bacteria</taxon>
        <taxon>Bacillati</taxon>
        <taxon>Bacillota</taxon>
        <taxon>Clostridia</taxon>
        <taxon>Eubacteriales</taxon>
        <taxon>Oscillospiraceae</taxon>
        <taxon>Papillibacter</taxon>
    </lineage>
</organism>
<dbReference type="GO" id="GO:0044780">
    <property type="term" value="P:bacterial-type flagellum assembly"/>
    <property type="evidence" value="ECO:0007669"/>
    <property type="project" value="InterPro"/>
</dbReference>
<proteinExistence type="inferred from homology"/>
<evidence type="ECO:0000256" key="5">
    <source>
        <dbReference type="ARBA" id="ARBA00023186"/>
    </source>
</evidence>
<keyword evidence="5" id="KW-0143">Chaperone</keyword>
<evidence type="ECO:0000256" key="2">
    <source>
        <dbReference type="ARBA" id="ARBA00008787"/>
    </source>
</evidence>
<keyword evidence="7" id="KW-0282">Flagellum</keyword>
<comment type="similarity">
    <text evidence="2 6">Belongs to the FliS family.</text>
</comment>
<evidence type="ECO:0000256" key="3">
    <source>
        <dbReference type="ARBA" id="ARBA00022490"/>
    </source>
</evidence>
<keyword evidence="8" id="KW-1185">Reference proteome</keyword>
<keyword evidence="4 6" id="KW-1005">Bacterial flagellum biogenesis</keyword>
<evidence type="ECO:0000256" key="6">
    <source>
        <dbReference type="PIRNR" id="PIRNR039090"/>
    </source>
</evidence>
<evidence type="ECO:0000313" key="7">
    <source>
        <dbReference type="EMBL" id="SMC34759.1"/>
    </source>
</evidence>
<keyword evidence="7" id="KW-0966">Cell projection</keyword>
<dbReference type="CDD" id="cd16098">
    <property type="entry name" value="FliS"/>
    <property type="match status" value="1"/>
</dbReference>
<dbReference type="InterPro" id="IPR003713">
    <property type="entry name" value="FliS"/>
</dbReference>
<dbReference type="NCBIfam" id="TIGR00208">
    <property type="entry name" value="fliS"/>
    <property type="match status" value="1"/>
</dbReference>
<dbReference type="EMBL" id="FWXW01000001">
    <property type="protein sequence ID" value="SMC34759.1"/>
    <property type="molecule type" value="Genomic_DNA"/>
</dbReference>
<keyword evidence="3 6" id="KW-0963">Cytoplasm</keyword>
<gene>
    <name evidence="7" type="ORF">SAMN02745168_0391</name>
</gene>
<sequence>MQYFGSDPRKEYLRQEVMTASPAELVTMLFESAIKNVRLATIAYEDKKDIGAVNSHLQKAQRIISELIGCLDMSLSISPQLLKIYEFILKELRIANARKDMDRLEPVIGMLYSMRDTWQEVARRQRNGMASKSLQ</sequence>
<evidence type="ECO:0000256" key="1">
    <source>
        <dbReference type="ARBA" id="ARBA00004514"/>
    </source>
</evidence>
<comment type="subcellular location">
    <subcellularLocation>
        <location evidence="1 6">Cytoplasm</location>
        <location evidence="1 6">Cytosol</location>
    </subcellularLocation>
</comment>
<dbReference type="PIRSF" id="PIRSF039090">
    <property type="entry name" value="Flis"/>
    <property type="match status" value="1"/>
</dbReference>
<dbReference type="RefSeq" id="WP_084233040.1">
    <property type="nucleotide sequence ID" value="NZ_FWXW01000001.1"/>
</dbReference>
<protein>
    <recommendedName>
        <fullName evidence="6">Flagellar secretion chaperone FliS</fullName>
    </recommendedName>
</protein>
<dbReference type="InterPro" id="IPR036584">
    <property type="entry name" value="FliS_sf"/>
</dbReference>
<dbReference type="Gene3D" id="1.20.120.340">
    <property type="entry name" value="Flagellar protein FliS"/>
    <property type="match status" value="1"/>
</dbReference>
<evidence type="ECO:0000256" key="4">
    <source>
        <dbReference type="ARBA" id="ARBA00022795"/>
    </source>
</evidence>
<name>A0A1W1YF53_9FIRM</name>
<dbReference type="GO" id="GO:0005829">
    <property type="term" value="C:cytosol"/>
    <property type="evidence" value="ECO:0007669"/>
    <property type="project" value="UniProtKB-SubCell"/>
</dbReference>
<dbReference type="PANTHER" id="PTHR34773:SF1">
    <property type="entry name" value="FLAGELLAR SECRETION CHAPERONE FLIS"/>
    <property type="match status" value="1"/>
</dbReference>
<dbReference type="Proteomes" id="UP000192790">
    <property type="component" value="Unassembled WGS sequence"/>
</dbReference>
<dbReference type="PANTHER" id="PTHR34773">
    <property type="entry name" value="FLAGELLAR SECRETION CHAPERONE FLIS"/>
    <property type="match status" value="1"/>
</dbReference>
<dbReference type="Pfam" id="PF02561">
    <property type="entry name" value="FliS"/>
    <property type="match status" value="1"/>
</dbReference>
<keyword evidence="7" id="KW-0969">Cilium</keyword>
<evidence type="ECO:0000313" key="8">
    <source>
        <dbReference type="Proteomes" id="UP000192790"/>
    </source>
</evidence>
<dbReference type="AlphaFoldDB" id="A0A1W1YF53"/>
<dbReference type="SUPFAM" id="SSF101116">
    <property type="entry name" value="Flagellar export chaperone FliS"/>
    <property type="match status" value="1"/>
</dbReference>
<accession>A0A1W1YF53</accession>
<dbReference type="GO" id="GO:0071973">
    <property type="term" value="P:bacterial-type flagellum-dependent cell motility"/>
    <property type="evidence" value="ECO:0007669"/>
    <property type="project" value="TreeGrafter"/>
</dbReference>
<dbReference type="STRING" id="1122930.SAMN02745168_0391"/>